<name>A0A1C5G725_MICEH</name>
<evidence type="ECO:0000259" key="2">
    <source>
        <dbReference type="PROSITE" id="PS50160"/>
    </source>
</evidence>
<dbReference type="GO" id="GO:0005524">
    <property type="term" value="F:ATP binding"/>
    <property type="evidence" value="ECO:0007669"/>
    <property type="project" value="InterPro"/>
</dbReference>
<dbReference type="Gene3D" id="3.30.470.30">
    <property type="entry name" value="DNA ligase/mRNA capping enzyme"/>
    <property type="match status" value="1"/>
</dbReference>
<dbReference type="GO" id="GO:0006303">
    <property type="term" value="P:double-strand break repair via nonhomologous end joining"/>
    <property type="evidence" value="ECO:0007669"/>
    <property type="project" value="TreeGrafter"/>
</dbReference>
<dbReference type="Pfam" id="PF01068">
    <property type="entry name" value="DNA_ligase_A_M"/>
    <property type="match status" value="1"/>
</dbReference>
<dbReference type="PROSITE" id="PS50160">
    <property type="entry name" value="DNA_LIGASE_A3"/>
    <property type="match status" value="1"/>
</dbReference>
<evidence type="ECO:0000256" key="1">
    <source>
        <dbReference type="ARBA" id="ARBA00034003"/>
    </source>
</evidence>
<dbReference type="Gene3D" id="2.40.50.140">
    <property type="entry name" value="Nucleic acid-binding proteins"/>
    <property type="match status" value="1"/>
</dbReference>
<dbReference type="PANTHER" id="PTHR45997:SF1">
    <property type="entry name" value="DNA LIGASE 4"/>
    <property type="match status" value="1"/>
</dbReference>
<dbReference type="SUPFAM" id="SSF56091">
    <property type="entry name" value="DNA ligase/mRNA capping enzyme, catalytic domain"/>
    <property type="match status" value="1"/>
</dbReference>
<dbReference type="InterPro" id="IPR016059">
    <property type="entry name" value="DNA_ligase_ATP-dep_CS"/>
</dbReference>
<dbReference type="InterPro" id="IPR012340">
    <property type="entry name" value="NA-bd_OB-fold"/>
</dbReference>
<dbReference type="InterPro" id="IPR029710">
    <property type="entry name" value="LIG4"/>
</dbReference>
<comment type="catalytic activity">
    <reaction evidence="1">
        <text>ATP + (deoxyribonucleotide)n-3'-hydroxyl + 5'-phospho-(deoxyribonucleotide)m = (deoxyribonucleotide)n+m + AMP + diphosphate.</text>
        <dbReference type="EC" id="6.5.1.1"/>
    </reaction>
</comment>
<evidence type="ECO:0000313" key="4">
    <source>
        <dbReference type="Proteomes" id="UP000198251"/>
    </source>
</evidence>
<gene>
    <name evidence="3" type="ORF">GA0070610_1741</name>
</gene>
<proteinExistence type="predicted"/>
<dbReference type="AlphaFoldDB" id="A0A1C5G725"/>
<sequence>MTLRQTIEPMRAASITELPVHGGRQLAYEPKWDGWRCLASVTADQVLLQSRQGKNLTPYFPDVVRHLRANLPQGVVLDGELIIWDAALSRTSFTALQRRITAGRGLTREAAECPAHFVAFDLLADAGGGSMLDRPLVQRRARMTRLLASSPPQLSTCPQTLDIAEARRWMQEWAAAGIEGLVIKDLASCYTPGKAGWFKLKSRSTTEAIIGGVTGSATNPTSLLLGRFDAADRFRYVARTHALPAAQRRALAGLLPPLALQAAANHKHPWPHRLPAAWSAQLGDRQPLPYVRLQPVIVAEIETDAAYDLEYGRWRHPTRYVRLRADLSAHDVPPLAA</sequence>
<dbReference type="GO" id="GO:0006297">
    <property type="term" value="P:nucleotide-excision repair, DNA gap filling"/>
    <property type="evidence" value="ECO:0007669"/>
    <property type="project" value="TreeGrafter"/>
</dbReference>
<dbReference type="Proteomes" id="UP000198251">
    <property type="component" value="Chromosome I"/>
</dbReference>
<dbReference type="CDD" id="cd07905">
    <property type="entry name" value="Adenylation_DNA_ligase_LigC"/>
    <property type="match status" value="1"/>
</dbReference>
<dbReference type="GO" id="GO:0006310">
    <property type="term" value="P:DNA recombination"/>
    <property type="evidence" value="ECO:0007669"/>
    <property type="project" value="InterPro"/>
</dbReference>
<accession>A0A1C5G725</accession>
<keyword evidence="3" id="KW-0436">Ligase</keyword>
<dbReference type="PROSITE" id="PS00333">
    <property type="entry name" value="DNA_LIGASE_A2"/>
    <property type="match status" value="1"/>
</dbReference>
<protein>
    <submittedName>
        <fullName evidence="3">ATP dependent DNA ligase domain-containing protein</fullName>
    </submittedName>
</protein>
<reference evidence="3 4" key="1">
    <citation type="submission" date="2016-06" db="EMBL/GenBank/DDBJ databases">
        <authorList>
            <person name="Kjaerup R.B."/>
            <person name="Dalgaard T.S."/>
            <person name="Juul-Madsen H.R."/>
        </authorList>
    </citation>
    <scope>NUCLEOTIDE SEQUENCE [LARGE SCALE GENOMIC DNA]</scope>
    <source>
        <strain evidence="3 4">DSM 43913</strain>
    </source>
</reference>
<dbReference type="InterPro" id="IPR044119">
    <property type="entry name" value="Adenylation_LigC-like"/>
</dbReference>
<evidence type="ECO:0000313" key="3">
    <source>
        <dbReference type="EMBL" id="SCG15507.1"/>
    </source>
</evidence>
<dbReference type="RefSeq" id="WP_231925981.1">
    <property type="nucleotide sequence ID" value="NZ_LT607733.1"/>
</dbReference>
<keyword evidence="4" id="KW-1185">Reference proteome</keyword>
<dbReference type="PANTHER" id="PTHR45997">
    <property type="entry name" value="DNA LIGASE 4"/>
    <property type="match status" value="1"/>
</dbReference>
<dbReference type="GeneID" id="95801584"/>
<organism evidence="3 4">
    <name type="scientific">Micromonospora echinofusca</name>
    <dbReference type="NCBI Taxonomy" id="47858"/>
    <lineage>
        <taxon>Bacteria</taxon>
        <taxon>Bacillati</taxon>
        <taxon>Actinomycetota</taxon>
        <taxon>Actinomycetes</taxon>
        <taxon>Micromonosporales</taxon>
        <taxon>Micromonosporaceae</taxon>
        <taxon>Micromonospora</taxon>
    </lineage>
</organism>
<dbReference type="GO" id="GO:0003677">
    <property type="term" value="F:DNA binding"/>
    <property type="evidence" value="ECO:0007669"/>
    <property type="project" value="InterPro"/>
</dbReference>
<dbReference type="InterPro" id="IPR012310">
    <property type="entry name" value="DNA_ligase_ATP-dep_cent"/>
</dbReference>
<dbReference type="GO" id="GO:0003910">
    <property type="term" value="F:DNA ligase (ATP) activity"/>
    <property type="evidence" value="ECO:0007669"/>
    <property type="project" value="UniProtKB-EC"/>
</dbReference>
<dbReference type="EMBL" id="LT607733">
    <property type="protein sequence ID" value="SCG15507.1"/>
    <property type="molecule type" value="Genomic_DNA"/>
</dbReference>
<feature type="domain" description="ATP-dependent DNA ligase family profile" evidence="2">
    <location>
        <begin position="108"/>
        <end position="201"/>
    </location>
</feature>